<dbReference type="Proteomes" id="UP000310458">
    <property type="component" value="Unassembled WGS sequence"/>
</dbReference>
<name>A0A5R9B8V7_9MICC</name>
<protein>
    <submittedName>
        <fullName evidence="2">Glycosyltransferase family 2 protein</fullName>
    </submittedName>
</protein>
<proteinExistence type="predicted"/>
<dbReference type="RefSeq" id="WP_138253677.1">
    <property type="nucleotide sequence ID" value="NZ_VAVZ01000032.1"/>
</dbReference>
<dbReference type="AlphaFoldDB" id="A0A5R9B8V7"/>
<keyword evidence="3" id="KW-1185">Reference proteome</keyword>
<keyword evidence="2" id="KW-0808">Transferase</keyword>
<gene>
    <name evidence="2" type="ORF">FEF26_11490</name>
</gene>
<sequence length="619" mass="69984">MRSAESTGSVSTANAHFNQGNYLAALKEYLRLERQYGRDSYQANIALCIRRLRLKTSKPSSLDDPLSLAELYESIRHRKNEASRVTEGPLVSVIVTAYNTETFIESSIESLLNQTYSNIEIIVVSDASKDQTHDIALRLKKTNRKIRFYRLAANLGTYYAKNYGIQLAEGEFIFFQDSDDACHHERIAYGMGALLADEKTLVARGEYARVDPESQLIVRVNGTNSKLGLITLGVRKKVFQEIGFFNCTTKASDDEFFNRVRSVYGRKVVKNVNLPLYFNTMRPGSLFADMVQWNDAFDISQSPSESRRSYVDSYEQTHNSSSKDTFRDTFSFPRIRDAIPVAADMTKLPNPRLPVIANVCSIPKREEGLRSVIEALAPQCDRIVVYLDGYGHTPSFLDRSDVSITAIHSSDRPGLRDNGKFIELERLSQRQEDAYYITVDDDIRYPVDYVPHLLLKLSEYNDSAVVGTHGVILPSWPRGYFSDNRFVYKFTKGLESDKAVNVLGTGTTAFRASLFHGFNLSNFAEPGMADVYWATHCKNLNVPMICVERHTSWLQEMSFSQDNLFQEFTADDPTQSELVISSAPWSYGAMRQALSSQQFSSSQINSILPSISFHQDLKV</sequence>
<evidence type="ECO:0000313" key="3">
    <source>
        <dbReference type="Proteomes" id="UP000310458"/>
    </source>
</evidence>
<dbReference type="PANTHER" id="PTHR22916:SF3">
    <property type="entry name" value="UDP-GLCNAC:BETAGAL BETA-1,3-N-ACETYLGLUCOSAMINYLTRANSFERASE-LIKE PROTEIN 1"/>
    <property type="match status" value="1"/>
</dbReference>
<dbReference type="EMBL" id="VAVZ01000032">
    <property type="protein sequence ID" value="TLP94740.1"/>
    <property type="molecule type" value="Genomic_DNA"/>
</dbReference>
<dbReference type="OrthoDB" id="8549922at2"/>
<dbReference type="SUPFAM" id="SSF53448">
    <property type="entry name" value="Nucleotide-diphospho-sugar transferases"/>
    <property type="match status" value="2"/>
</dbReference>
<dbReference type="Gene3D" id="3.90.550.10">
    <property type="entry name" value="Spore Coat Polysaccharide Biosynthesis Protein SpsA, Chain A"/>
    <property type="match status" value="1"/>
</dbReference>
<dbReference type="InterPro" id="IPR029044">
    <property type="entry name" value="Nucleotide-diphossugar_trans"/>
</dbReference>
<dbReference type="PANTHER" id="PTHR22916">
    <property type="entry name" value="GLYCOSYLTRANSFERASE"/>
    <property type="match status" value="1"/>
</dbReference>
<feature type="domain" description="Glycosyltransferase 2-like" evidence="1">
    <location>
        <begin position="92"/>
        <end position="203"/>
    </location>
</feature>
<dbReference type="CDD" id="cd00761">
    <property type="entry name" value="Glyco_tranf_GTA_type"/>
    <property type="match status" value="1"/>
</dbReference>
<reference evidence="2 3" key="1">
    <citation type="submission" date="2019-05" db="EMBL/GenBank/DDBJ databases">
        <title>Nesterenkonia sp. GY074 isolated from the Southern Atlantic Ocean.</title>
        <authorList>
            <person name="Zhang G."/>
        </authorList>
    </citation>
    <scope>NUCLEOTIDE SEQUENCE [LARGE SCALE GENOMIC DNA]</scope>
    <source>
        <strain evidence="2 3">GY074</strain>
    </source>
</reference>
<comment type="caution">
    <text evidence="2">The sequence shown here is derived from an EMBL/GenBank/DDBJ whole genome shotgun (WGS) entry which is preliminary data.</text>
</comment>
<dbReference type="GO" id="GO:0016758">
    <property type="term" value="F:hexosyltransferase activity"/>
    <property type="evidence" value="ECO:0007669"/>
    <property type="project" value="UniProtKB-ARBA"/>
</dbReference>
<organism evidence="2 3">
    <name type="scientific">Nesterenkonia salmonea</name>
    <dbReference type="NCBI Taxonomy" id="1804987"/>
    <lineage>
        <taxon>Bacteria</taxon>
        <taxon>Bacillati</taxon>
        <taxon>Actinomycetota</taxon>
        <taxon>Actinomycetes</taxon>
        <taxon>Micrococcales</taxon>
        <taxon>Micrococcaceae</taxon>
        <taxon>Nesterenkonia</taxon>
    </lineage>
</organism>
<evidence type="ECO:0000313" key="2">
    <source>
        <dbReference type="EMBL" id="TLP94740.1"/>
    </source>
</evidence>
<accession>A0A5R9B8V7</accession>
<dbReference type="Pfam" id="PF00535">
    <property type="entry name" value="Glycos_transf_2"/>
    <property type="match status" value="1"/>
</dbReference>
<evidence type="ECO:0000259" key="1">
    <source>
        <dbReference type="Pfam" id="PF00535"/>
    </source>
</evidence>
<dbReference type="InterPro" id="IPR001173">
    <property type="entry name" value="Glyco_trans_2-like"/>
</dbReference>